<evidence type="ECO:0000313" key="9">
    <source>
        <dbReference type="Proteomes" id="UP000052022"/>
    </source>
</evidence>
<dbReference type="PANTHER" id="PTHR30026">
    <property type="entry name" value="OUTER MEMBRANE PROTEIN TOLC"/>
    <property type="match status" value="1"/>
</dbReference>
<evidence type="ECO:0000256" key="7">
    <source>
        <dbReference type="ARBA" id="ARBA00023237"/>
    </source>
</evidence>
<evidence type="ECO:0000256" key="4">
    <source>
        <dbReference type="ARBA" id="ARBA00022452"/>
    </source>
</evidence>
<evidence type="ECO:0000313" key="8">
    <source>
        <dbReference type="EMBL" id="CUH77116.1"/>
    </source>
</evidence>
<evidence type="ECO:0000256" key="6">
    <source>
        <dbReference type="ARBA" id="ARBA00023136"/>
    </source>
</evidence>
<dbReference type="Proteomes" id="UP000052022">
    <property type="component" value="Unassembled WGS sequence"/>
</dbReference>
<dbReference type="STRING" id="928856.SAMN04488049_1158"/>
<dbReference type="Pfam" id="PF02321">
    <property type="entry name" value="OEP"/>
    <property type="match status" value="1"/>
</dbReference>
<reference evidence="8 9" key="1">
    <citation type="submission" date="2015-09" db="EMBL/GenBank/DDBJ databases">
        <authorList>
            <consortium name="Swine Surveillance"/>
        </authorList>
    </citation>
    <scope>NUCLEOTIDE SEQUENCE [LARGE SCALE GENOMIC DNA]</scope>
    <source>
        <strain evidence="8 9">CECT 7557</strain>
    </source>
</reference>
<protein>
    <submittedName>
        <fullName evidence="8">Type I secretion outer membrane protein, TolC family</fullName>
    </submittedName>
</protein>
<evidence type="ECO:0000256" key="5">
    <source>
        <dbReference type="ARBA" id="ARBA00022692"/>
    </source>
</evidence>
<comment type="subcellular location">
    <subcellularLocation>
        <location evidence="1">Cell outer membrane</location>
    </subcellularLocation>
</comment>
<dbReference type="GO" id="GO:0009279">
    <property type="term" value="C:cell outer membrane"/>
    <property type="evidence" value="ECO:0007669"/>
    <property type="project" value="UniProtKB-SubCell"/>
</dbReference>
<evidence type="ECO:0000256" key="2">
    <source>
        <dbReference type="ARBA" id="ARBA00007613"/>
    </source>
</evidence>
<dbReference type="GO" id="GO:0015288">
    <property type="term" value="F:porin activity"/>
    <property type="evidence" value="ECO:0007669"/>
    <property type="project" value="TreeGrafter"/>
</dbReference>
<sequence length="431" mass="46168">MIRFRGFSVVALFCGLSACNLGLPDGQGASPAPGSQQQSFAQAEDAPQSEVITTLMNRHSLLAPHSSYDAVAAAALSGQARASQAALTSAKLRAQAKSKNWLPTLTPSVRLTDLGEMVAGMLIDQVLFDNGRRKAERAFAAADVEVAAVTLSEDMNDRVETALGLYVAGLRGDEKAAYAYRAIQTMADFERVVVGRVNGGVSDRSDINVVQSKISGMESTMATANDAAATSRAELRAMTGQDFDAAPGRLELALPPDGSQYLSVLRAEAEAERATQQAIMERAGYLPQVSVGGEINTEGSGVGALVNLAEPLGLGTPAAIQAIEASKEAAQRQVGEAEETARRDYARQIQRLKSFRRQEQEALKLSRASRETYRLFRAQFEAGQRPVMDVIPIYEELVKREQAYIDAKYEVVLIQLSLAASLGLLADGDKI</sequence>
<keyword evidence="9" id="KW-1185">Reference proteome</keyword>
<name>A0A0P1GSQ2_9RHOB</name>
<keyword evidence="7" id="KW-0998">Cell outer membrane</keyword>
<organism evidence="8 9">
    <name type="scientific">Tritonibacter multivorans</name>
    <dbReference type="NCBI Taxonomy" id="928856"/>
    <lineage>
        <taxon>Bacteria</taxon>
        <taxon>Pseudomonadati</taxon>
        <taxon>Pseudomonadota</taxon>
        <taxon>Alphaproteobacteria</taxon>
        <taxon>Rhodobacterales</taxon>
        <taxon>Paracoccaceae</taxon>
        <taxon>Tritonibacter</taxon>
    </lineage>
</organism>
<dbReference type="InterPro" id="IPR003423">
    <property type="entry name" value="OMP_efflux"/>
</dbReference>
<dbReference type="GO" id="GO:0015562">
    <property type="term" value="F:efflux transmembrane transporter activity"/>
    <property type="evidence" value="ECO:0007669"/>
    <property type="project" value="InterPro"/>
</dbReference>
<dbReference type="AlphaFoldDB" id="A0A0P1GSQ2"/>
<evidence type="ECO:0000256" key="1">
    <source>
        <dbReference type="ARBA" id="ARBA00004442"/>
    </source>
</evidence>
<accession>A0A0P1GSQ2</accession>
<evidence type="ECO:0000256" key="3">
    <source>
        <dbReference type="ARBA" id="ARBA00022448"/>
    </source>
</evidence>
<dbReference type="SUPFAM" id="SSF56954">
    <property type="entry name" value="Outer membrane efflux proteins (OEP)"/>
    <property type="match status" value="1"/>
</dbReference>
<keyword evidence="4" id="KW-1134">Transmembrane beta strand</keyword>
<dbReference type="PROSITE" id="PS51257">
    <property type="entry name" value="PROKAR_LIPOPROTEIN"/>
    <property type="match status" value="1"/>
</dbReference>
<dbReference type="GO" id="GO:1990281">
    <property type="term" value="C:efflux pump complex"/>
    <property type="evidence" value="ECO:0007669"/>
    <property type="project" value="TreeGrafter"/>
</dbReference>
<keyword evidence="6" id="KW-0472">Membrane</keyword>
<keyword evidence="5" id="KW-0812">Transmembrane</keyword>
<dbReference type="InterPro" id="IPR051906">
    <property type="entry name" value="TolC-like"/>
</dbReference>
<dbReference type="Gene3D" id="1.20.1600.10">
    <property type="entry name" value="Outer membrane efflux proteins (OEP)"/>
    <property type="match status" value="1"/>
</dbReference>
<dbReference type="RefSeq" id="WP_058289329.1">
    <property type="nucleotide sequence ID" value="NZ_CYSD01000018.1"/>
</dbReference>
<dbReference type="PANTHER" id="PTHR30026:SF22">
    <property type="entry name" value="OUTER MEMBRANE EFFLUX PROTEIN"/>
    <property type="match status" value="1"/>
</dbReference>
<keyword evidence="3" id="KW-0813">Transport</keyword>
<comment type="similarity">
    <text evidence="2">Belongs to the outer membrane factor (OMF) (TC 1.B.17) family.</text>
</comment>
<dbReference type="EMBL" id="CYSD01000018">
    <property type="protein sequence ID" value="CUH77116.1"/>
    <property type="molecule type" value="Genomic_DNA"/>
</dbReference>
<proteinExistence type="inferred from homology"/>
<gene>
    <name evidence="8" type="ORF">TRM7557_01214</name>
</gene>
<dbReference type="OrthoDB" id="7790365at2"/>